<dbReference type="PROSITE" id="PS50931">
    <property type="entry name" value="HTH_LYSR"/>
    <property type="match status" value="1"/>
</dbReference>
<evidence type="ECO:0000313" key="6">
    <source>
        <dbReference type="EMBL" id="NBJ25454.1"/>
    </source>
</evidence>
<dbReference type="InterPro" id="IPR005119">
    <property type="entry name" value="LysR_subst-bd"/>
</dbReference>
<keyword evidence="4" id="KW-0804">Transcription</keyword>
<evidence type="ECO:0000256" key="4">
    <source>
        <dbReference type="ARBA" id="ARBA00023163"/>
    </source>
</evidence>
<sequence>MDRIDDLEAFLAIVDEGSLTAAGRRLGRSLQAISRSLATLERGIGVELVQRTTRLSQPTEAGRAFYHRIKPVLQELNEARLEAATRRSETSGVLRIGASVLFGPAYLVPVIARFMERHPQIRVELELSDRFVDLTDEGLDLAVRIGHLPDSSLKARRLGELRRVFFGSPEYFDKHGRPEHPQDLWRHQCVVRSTDRQDDAWPVLIDGKSGTVRVNGRFRADDAASTYAAVAQGLGIGFTPLWQIRDLVDRGVLELVLVPFEPPTVPIHAVWHGSKLTPAKTRMFIDSLARELECDRL</sequence>
<comment type="similarity">
    <text evidence="1">Belongs to the LysR transcriptional regulatory family.</text>
</comment>
<dbReference type="PANTHER" id="PTHR30537">
    <property type="entry name" value="HTH-TYPE TRANSCRIPTIONAL REGULATOR"/>
    <property type="match status" value="1"/>
</dbReference>
<organism evidence="6 7">
    <name type="scientific">Microvirga arsenatis</name>
    <dbReference type="NCBI Taxonomy" id="2692265"/>
    <lineage>
        <taxon>Bacteria</taxon>
        <taxon>Pseudomonadati</taxon>
        <taxon>Pseudomonadota</taxon>
        <taxon>Alphaproteobacteria</taxon>
        <taxon>Hyphomicrobiales</taxon>
        <taxon>Methylobacteriaceae</taxon>
        <taxon>Microvirga</taxon>
    </lineage>
</organism>
<comment type="caution">
    <text evidence="6">The sequence shown here is derived from an EMBL/GenBank/DDBJ whole genome shotgun (WGS) entry which is preliminary data.</text>
</comment>
<dbReference type="InterPro" id="IPR036390">
    <property type="entry name" value="WH_DNA-bd_sf"/>
</dbReference>
<evidence type="ECO:0000313" key="7">
    <source>
        <dbReference type="Proteomes" id="UP000818323"/>
    </source>
</evidence>
<reference evidence="6 7" key="1">
    <citation type="submission" date="2020-01" db="EMBL/GenBank/DDBJ databases">
        <title>Microvirga sp. nov., an arsenate reduction bacterium isolated from Tibet hotspring sediments.</title>
        <authorList>
            <person name="Yuan C.-G."/>
        </authorList>
    </citation>
    <scope>NUCLEOTIDE SEQUENCE [LARGE SCALE GENOMIC DNA]</scope>
    <source>
        <strain evidence="6 7">SYSU G3D203</strain>
    </source>
</reference>
<dbReference type="CDD" id="cd08422">
    <property type="entry name" value="PBP2_CrgA_like"/>
    <property type="match status" value="1"/>
</dbReference>
<feature type="domain" description="HTH lysR-type" evidence="5">
    <location>
        <begin position="1"/>
        <end position="59"/>
    </location>
</feature>
<dbReference type="Pfam" id="PF03466">
    <property type="entry name" value="LysR_substrate"/>
    <property type="match status" value="1"/>
</dbReference>
<dbReference type="EMBL" id="JAAAXJ010000006">
    <property type="protein sequence ID" value="NBJ25454.1"/>
    <property type="molecule type" value="Genomic_DNA"/>
</dbReference>
<dbReference type="Gene3D" id="3.40.190.290">
    <property type="match status" value="1"/>
</dbReference>
<dbReference type="RefSeq" id="WP_161722846.1">
    <property type="nucleotide sequence ID" value="NZ_JAAAXI010000005.1"/>
</dbReference>
<dbReference type="InterPro" id="IPR058163">
    <property type="entry name" value="LysR-type_TF_proteobact-type"/>
</dbReference>
<dbReference type="SUPFAM" id="SSF53850">
    <property type="entry name" value="Periplasmic binding protein-like II"/>
    <property type="match status" value="1"/>
</dbReference>
<proteinExistence type="inferred from homology"/>
<dbReference type="SUPFAM" id="SSF46785">
    <property type="entry name" value="Winged helix' DNA-binding domain"/>
    <property type="match status" value="1"/>
</dbReference>
<keyword evidence="7" id="KW-1185">Reference proteome</keyword>
<dbReference type="Pfam" id="PF00126">
    <property type="entry name" value="HTH_1"/>
    <property type="match status" value="1"/>
</dbReference>
<name>A0ABW9YYK2_9HYPH</name>
<evidence type="ECO:0000256" key="1">
    <source>
        <dbReference type="ARBA" id="ARBA00009437"/>
    </source>
</evidence>
<evidence type="ECO:0000256" key="2">
    <source>
        <dbReference type="ARBA" id="ARBA00023015"/>
    </source>
</evidence>
<keyword evidence="2" id="KW-0805">Transcription regulation</keyword>
<dbReference type="InterPro" id="IPR000847">
    <property type="entry name" value="LysR_HTH_N"/>
</dbReference>
<dbReference type="PANTHER" id="PTHR30537:SF5">
    <property type="entry name" value="HTH-TYPE TRANSCRIPTIONAL ACTIVATOR TTDR-RELATED"/>
    <property type="match status" value="1"/>
</dbReference>
<evidence type="ECO:0000256" key="3">
    <source>
        <dbReference type="ARBA" id="ARBA00023125"/>
    </source>
</evidence>
<dbReference type="InterPro" id="IPR036388">
    <property type="entry name" value="WH-like_DNA-bd_sf"/>
</dbReference>
<accession>A0ABW9YYK2</accession>
<dbReference type="Gene3D" id="1.10.10.10">
    <property type="entry name" value="Winged helix-like DNA-binding domain superfamily/Winged helix DNA-binding domain"/>
    <property type="match status" value="1"/>
</dbReference>
<evidence type="ECO:0000259" key="5">
    <source>
        <dbReference type="PROSITE" id="PS50931"/>
    </source>
</evidence>
<keyword evidence="3" id="KW-0238">DNA-binding</keyword>
<protein>
    <submittedName>
        <fullName evidence="6">LysR family transcriptional regulator</fullName>
    </submittedName>
</protein>
<gene>
    <name evidence="6" type="ORF">GR303_13930</name>
</gene>
<dbReference type="Proteomes" id="UP000818323">
    <property type="component" value="Unassembled WGS sequence"/>
</dbReference>